<accession>A0A021VTM9</accession>
<dbReference type="Pfam" id="PF13490">
    <property type="entry name" value="zf-HC2"/>
    <property type="match status" value="1"/>
</dbReference>
<evidence type="ECO:0000259" key="8">
    <source>
        <dbReference type="Pfam" id="PF08281"/>
    </source>
</evidence>
<name>A0A021VTM9_9CELL</name>
<dbReference type="AlphaFoldDB" id="A0A021VTM9"/>
<dbReference type="CDD" id="cd06171">
    <property type="entry name" value="Sigma70_r4"/>
    <property type="match status" value="1"/>
</dbReference>
<dbReference type="InterPro" id="IPR036388">
    <property type="entry name" value="WH-like_DNA-bd_sf"/>
</dbReference>
<evidence type="ECO:0000256" key="6">
    <source>
        <dbReference type="RuleBase" id="RU000716"/>
    </source>
</evidence>
<dbReference type="InterPro" id="IPR014284">
    <property type="entry name" value="RNA_pol_sigma-70_dom"/>
</dbReference>
<dbReference type="PROSITE" id="PS01063">
    <property type="entry name" value="SIGMA70_ECF"/>
    <property type="match status" value="1"/>
</dbReference>
<dbReference type="Pfam" id="PF04542">
    <property type="entry name" value="Sigma70_r2"/>
    <property type="match status" value="1"/>
</dbReference>
<keyword evidence="4 6" id="KW-0238">DNA-binding</keyword>
<dbReference type="GO" id="GO:0003677">
    <property type="term" value="F:DNA binding"/>
    <property type="evidence" value="ECO:0007669"/>
    <property type="project" value="UniProtKB-KW"/>
</dbReference>
<comment type="similarity">
    <text evidence="1 6">Belongs to the sigma-70 factor family. ECF subfamily.</text>
</comment>
<evidence type="ECO:0000313" key="11">
    <source>
        <dbReference type="Proteomes" id="UP000019753"/>
    </source>
</evidence>
<keyword evidence="3 6" id="KW-0731">Sigma factor</keyword>
<dbReference type="NCBIfam" id="TIGR02937">
    <property type="entry name" value="sigma70-ECF"/>
    <property type="match status" value="1"/>
</dbReference>
<dbReference type="GO" id="GO:0006950">
    <property type="term" value="P:response to stress"/>
    <property type="evidence" value="ECO:0007669"/>
    <property type="project" value="UniProtKB-ARBA"/>
</dbReference>
<keyword evidence="11" id="KW-1185">Reference proteome</keyword>
<dbReference type="PANTHER" id="PTHR43133">
    <property type="entry name" value="RNA POLYMERASE ECF-TYPE SIGMA FACTO"/>
    <property type="match status" value="1"/>
</dbReference>
<proteinExistence type="inferred from homology"/>
<dbReference type="SUPFAM" id="SSF88659">
    <property type="entry name" value="Sigma3 and sigma4 domains of RNA polymerase sigma factors"/>
    <property type="match status" value="1"/>
</dbReference>
<dbReference type="InterPro" id="IPR027383">
    <property type="entry name" value="Znf_put"/>
</dbReference>
<evidence type="ECO:0000259" key="7">
    <source>
        <dbReference type="Pfam" id="PF04542"/>
    </source>
</evidence>
<dbReference type="InterPro" id="IPR013249">
    <property type="entry name" value="RNA_pol_sigma70_r4_t2"/>
</dbReference>
<dbReference type="GO" id="GO:0016987">
    <property type="term" value="F:sigma factor activity"/>
    <property type="evidence" value="ECO:0007669"/>
    <property type="project" value="UniProtKB-KW"/>
</dbReference>
<dbReference type="InterPro" id="IPR013324">
    <property type="entry name" value="RNA_pol_sigma_r3/r4-like"/>
</dbReference>
<keyword evidence="2 6" id="KW-0805">Transcription regulation</keyword>
<comment type="caution">
    <text evidence="10">The sequence shown here is derived from an EMBL/GenBank/DDBJ whole genome shotgun (WGS) entry which is preliminary data.</text>
</comment>
<feature type="domain" description="RNA polymerase sigma factor 70 region 4 type 2" evidence="8">
    <location>
        <begin position="130"/>
        <end position="181"/>
    </location>
</feature>
<evidence type="ECO:0000256" key="1">
    <source>
        <dbReference type="ARBA" id="ARBA00010641"/>
    </source>
</evidence>
<dbReference type="GO" id="GO:0006352">
    <property type="term" value="P:DNA-templated transcription initiation"/>
    <property type="evidence" value="ECO:0007669"/>
    <property type="project" value="InterPro"/>
</dbReference>
<sequence>MTGRALPSAGPAAYRPVMALDIAALAGEVPGLLRYARTLAGPDEAEDLVQETVARALARADTFRGDSAVATWLHRILHNLAVDSSRRRREVAGGDLLEEAEDDSRFATTWAQGSWTVDSHRVVERAETAEELRDALARLPFIYRSAVVLHDAEGMTAPEVAQVQRIGLAAAKQRIRRGRMLLVTALAGGVERRQALQGVPGRCWDARVLVSDYLDGQLVQRDRRVVEQHLAICPTCPPLYAGLVSATAALGRMRDPDTVVPPTLAERIAALTSAAD</sequence>
<feature type="domain" description="RNA polymerase sigma-70 region 2" evidence="7">
    <location>
        <begin position="30"/>
        <end position="89"/>
    </location>
</feature>
<dbReference type="Proteomes" id="UP000019753">
    <property type="component" value="Unassembled WGS sequence"/>
</dbReference>
<dbReference type="InterPro" id="IPR013325">
    <property type="entry name" value="RNA_pol_sigma_r2"/>
</dbReference>
<protein>
    <recommendedName>
        <fullName evidence="6">RNA polymerase sigma factor</fullName>
    </recommendedName>
</protein>
<evidence type="ECO:0000256" key="2">
    <source>
        <dbReference type="ARBA" id="ARBA00023015"/>
    </source>
</evidence>
<reference evidence="10 11" key="1">
    <citation type="submission" date="2014-01" db="EMBL/GenBank/DDBJ databases">
        <title>Actinotalea ferrariae CF5-4.</title>
        <authorList>
            <person name="Chen F."/>
            <person name="Li Y."/>
            <person name="Wang G."/>
        </authorList>
    </citation>
    <scope>NUCLEOTIDE SEQUENCE [LARGE SCALE GENOMIC DNA]</scope>
    <source>
        <strain evidence="10 11">CF5-4</strain>
    </source>
</reference>
<evidence type="ECO:0000259" key="9">
    <source>
        <dbReference type="Pfam" id="PF13490"/>
    </source>
</evidence>
<dbReference type="InterPro" id="IPR000838">
    <property type="entry name" value="RNA_pol_sigma70_ECF_CS"/>
</dbReference>
<dbReference type="InterPro" id="IPR039425">
    <property type="entry name" value="RNA_pol_sigma-70-like"/>
</dbReference>
<evidence type="ECO:0000256" key="3">
    <source>
        <dbReference type="ARBA" id="ARBA00023082"/>
    </source>
</evidence>
<keyword evidence="5 6" id="KW-0804">Transcription</keyword>
<feature type="domain" description="Putative zinc-finger" evidence="9">
    <location>
        <begin position="205"/>
        <end position="236"/>
    </location>
</feature>
<dbReference type="SUPFAM" id="SSF88946">
    <property type="entry name" value="Sigma2 domain of RNA polymerase sigma factors"/>
    <property type="match status" value="1"/>
</dbReference>
<dbReference type="EMBL" id="AXCW01000097">
    <property type="protein sequence ID" value="EYR63385.1"/>
    <property type="molecule type" value="Genomic_DNA"/>
</dbReference>
<evidence type="ECO:0000256" key="4">
    <source>
        <dbReference type="ARBA" id="ARBA00023125"/>
    </source>
</evidence>
<evidence type="ECO:0000313" key="10">
    <source>
        <dbReference type="EMBL" id="EYR63385.1"/>
    </source>
</evidence>
<dbReference type="InterPro" id="IPR041916">
    <property type="entry name" value="Anti_sigma_zinc_sf"/>
</dbReference>
<gene>
    <name evidence="10" type="ORF">N866_00995</name>
</gene>
<dbReference type="Gene3D" id="1.10.10.1320">
    <property type="entry name" value="Anti-sigma factor, zinc-finger domain"/>
    <property type="match status" value="1"/>
</dbReference>
<evidence type="ECO:0000256" key="5">
    <source>
        <dbReference type="ARBA" id="ARBA00023163"/>
    </source>
</evidence>
<dbReference type="PANTHER" id="PTHR43133:SF50">
    <property type="entry name" value="ECF RNA POLYMERASE SIGMA FACTOR SIGM"/>
    <property type="match status" value="1"/>
</dbReference>
<dbReference type="InterPro" id="IPR007627">
    <property type="entry name" value="RNA_pol_sigma70_r2"/>
</dbReference>
<dbReference type="Gene3D" id="1.10.1740.10">
    <property type="match status" value="1"/>
</dbReference>
<dbReference type="Pfam" id="PF08281">
    <property type="entry name" value="Sigma70_r4_2"/>
    <property type="match status" value="1"/>
</dbReference>
<dbReference type="Gene3D" id="1.10.10.10">
    <property type="entry name" value="Winged helix-like DNA-binding domain superfamily/Winged helix DNA-binding domain"/>
    <property type="match status" value="1"/>
</dbReference>
<organism evidence="10 11">
    <name type="scientific">Actinotalea ferrariae CF5-4</name>
    <dbReference type="NCBI Taxonomy" id="948458"/>
    <lineage>
        <taxon>Bacteria</taxon>
        <taxon>Bacillati</taxon>
        <taxon>Actinomycetota</taxon>
        <taxon>Actinomycetes</taxon>
        <taxon>Micrococcales</taxon>
        <taxon>Cellulomonadaceae</taxon>
        <taxon>Actinotalea</taxon>
    </lineage>
</organism>